<keyword evidence="3" id="KW-1185">Reference proteome</keyword>
<proteinExistence type="predicted"/>
<dbReference type="InParanoid" id="A0A371RK54"/>
<dbReference type="RefSeq" id="WP_116392465.1">
    <property type="nucleotide sequence ID" value="NZ_QUQO01000001.1"/>
</dbReference>
<protein>
    <recommendedName>
        <fullName evidence="4">Outer membrane lipoprotein-sorting protein</fullName>
    </recommendedName>
</protein>
<comment type="caution">
    <text evidence="2">The sequence shown here is derived from an EMBL/GenBank/DDBJ whole genome shotgun (WGS) entry which is preliminary data.</text>
</comment>
<dbReference type="AlphaFoldDB" id="A0A371RK54"/>
<evidence type="ECO:0000256" key="1">
    <source>
        <dbReference type="SAM" id="SignalP"/>
    </source>
</evidence>
<evidence type="ECO:0000313" key="3">
    <source>
        <dbReference type="Proteomes" id="UP000264589"/>
    </source>
</evidence>
<dbReference type="OrthoDB" id="7618051at2"/>
<dbReference type="Proteomes" id="UP000264589">
    <property type="component" value="Unassembled WGS sequence"/>
</dbReference>
<evidence type="ECO:0008006" key="4">
    <source>
        <dbReference type="Google" id="ProtNLM"/>
    </source>
</evidence>
<evidence type="ECO:0000313" key="2">
    <source>
        <dbReference type="EMBL" id="RFB05832.1"/>
    </source>
</evidence>
<keyword evidence="1" id="KW-0732">Signal</keyword>
<gene>
    <name evidence="2" type="ORF">DX908_11480</name>
</gene>
<sequence length="224" mass="25450">MRLKAMIAATLLGSFTPSYAGDKQPIDAALSEAEAEAGLRYSYTMKFEWPGEAPITVRYDAGRDRWSTLDGNPDALPREAKKKLGNIKKSESEPGGLLYADFREYLDDITLVNETDDQYIYRFIPSQVDEDDVTGTAEDVVRARLYVAKDDQRLARYEVKGLKPFKPNPAAKMEEFEVVQEFERLGENGPAVLRKLYSRQKGEQFFRAVDTEFTATFSDFEQVE</sequence>
<organism evidence="2 3">
    <name type="scientific">Parvularcula marina</name>
    <dbReference type="NCBI Taxonomy" id="2292771"/>
    <lineage>
        <taxon>Bacteria</taxon>
        <taxon>Pseudomonadati</taxon>
        <taxon>Pseudomonadota</taxon>
        <taxon>Alphaproteobacteria</taxon>
        <taxon>Parvularculales</taxon>
        <taxon>Parvularculaceae</taxon>
        <taxon>Parvularcula</taxon>
    </lineage>
</organism>
<feature type="chain" id="PRO_5016894123" description="Outer membrane lipoprotein-sorting protein" evidence="1">
    <location>
        <begin position="21"/>
        <end position="224"/>
    </location>
</feature>
<accession>A0A371RK54</accession>
<name>A0A371RK54_9PROT</name>
<reference evidence="2 3" key="1">
    <citation type="submission" date="2018-08" db="EMBL/GenBank/DDBJ databases">
        <title>Parvularcula sp. SM1705, isolated from surface water of the South Sea China.</title>
        <authorList>
            <person name="Sun L."/>
        </authorList>
    </citation>
    <scope>NUCLEOTIDE SEQUENCE [LARGE SCALE GENOMIC DNA]</scope>
    <source>
        <strain evidence="2 3">SM1705</strain>
    </source>
</reference>
<dbReference type="EMBL" id="QUQO01000001">
    <property type="protein sequence ID" value="RFB05832.1"/>
    <property type="molecule type" value="Genomic_DNA"/>
</dbReference>
<feature type="signal peptide" evidence="1">
    <location>
        <begin position="1"/>
        <end position="20"/>
    </location>
</feature>